<feature type="region of interest" description="Disordered" evidence="1">
    <location>
        <begin position="391"/>
        <end position="455"/>
    </location>
</feature>
<keyword evidence="3" id="KW-1185">Reference proteome</keyword>
<feature type="region of interest" description="Disordered" evidence="1">
    <location>
        <begin position="576"/>
        <end position="624"/>
    </location>
</feature>
<proteinExistence type="predicted"/>
<feature type="compositionally biased region" description="Polar residues" evidence="1">
    <location>
        <begin position="29"/>
        <end position="42"/>
    </location>
</feature>
<reference evidence="3" key="1">
    <citation type="journal article" date="2013" name="Nat. Genet.">
        <title>The duck genome and transcriptome provide insight into an avian influenza virus reservoir species.</title>
        <authorList>
            <person name="Huang Y."/>
            <person name="Li Y."/>
            <person name="Burt D.W."/>
            <person name="Chen H."/>
            <person name="Zhang Y."/>
            <person name="Qian W."/>
            <person name="Kim H."/>
            <person name="Gan S."/>
            <person name="Zhao Y."/>
            <person name="Li J."/>
            <person name="Yi K."/>
            <person name="Feng H."/>
            <person name="Zhu P."/>
            <person name="Li B."/>
            <person name="Liu Q."/>
            <person name="Fairley S."/>
            <person name="Magor K.E."/>
            <person name="Du Z."/>
            <person name="Hu X."/>
            <person name="Goodman L."/>
            <person name="Tafer H."/>
            <person name="Vignal A."/>
            <person name="Lee T."/>
            <person name="Kim K.W."/>
            <person name="Sheng Z."/>
            <person name="An Y."/>
            <person name="Searle S."/>
            <person name="Herrero J."/>
            <person name="Groenen M.A."/>
            <person name="Crooijmans R.P."/>
            <person name="Faraut T."/>
            <person name="Cai Q."/>
            <person name="Webster R.G."/>
            <person name="Aldridge J.R."/>
            <person name="Warren W.C."/>
            <person name="Bartschat S."/>
            <person name="Kehr S."/>
            <person name="Marz M."/>
            <person name="Stadler P.F."/>
            <person name="Smith J."/>
            <person name="Kraus R.H."/>
            <person name="Zhao Y."/>
            <person name="Ren L."/>
            <person name="Fei J."/>
            <person name="Morisson M."/>
            <person name="Kaiser P."/>
            <person name="Griffin D.K."/>
            <person name="Rao M."/>
            <person name="Pitel F."/>
            <person name="Wang J."/>
            <person name="Li N."/>
        </authorList>
    </citation>
    <scope>NUCLEOTIDE SEQUENCE [LARGE SCALE GENOMIC DNA]</scope>
</reference>
<dbReference type="Proteomes" id="UP000296049">
    <property type="component" value="Unassembled WGS sequence"/>
</dbReference>
<feature type="compositionally biased region" description="Basic and acidic residues" evidence="1">
    <location>
        <begin position="117"/>
        <end position="131"/>
    </location>
</feature>
<dbReference type="EMBL" id="KB743644">
    <property type="protein sequence ID" value="EOA97614.1"/>
    <property type="molecule type" value="Genomic_DNA"/>
</dbReference>
<feature type="compositionally biased region" description="Basic and acidic residues" evidence="1">
    <location>
        <begin position="73"/>
        <end position="83"/>
    </location>
</feature>
<feature type="compositionally biased region" description="Basic and acidic residues" evidence="1">
    <location>
        <begin position="405"/>
        <end position="420"/>
    </location>
</feature>
<feature type="compositionally biased region" description="Polar residues" evidence="1">
    <location>
        <begin position="543"/>
        <end position="555"/>
    </location>
</feature>
<evidence type="ECO:0000313" key="3">
    <source>
        <dbReference type="Proteomes" id="UP000296049"/>
    </source>
</evidence>
<dbReference type="AlphaFoldDB" id="R0L843"/>
<evidence type="ECO:0000256" key="1">
    <source>
        <dbReference type="SAM" id="MobiDB-lite"/>
    </source>
</evidence>
<gene>
    <name evidence="2" type="ORF">Anapl_03189</name>
</gene>
<feature type="region of interest" description="Disordered" evidence="1">
    <location>
        <begin position="473"/>
        <end position="515"/>
    </location>
</feature>
<accession>R0L843</accession>
<feature type="region of interest" description="Disordered" evidence="1">
    <location>
        <begin position="72"/>
        <end position="133"/>
    </location>
</feature>
<name>R0L843_ANAPL</name>
<organism evidence="2 3">
    <name type="scientific">Anas platyrhynchos</name>
    <name type="common">Mallard</name>
    <name type="synonym">Anas boschas</name>
    <dbReference type="NCBI Taxonomy" id="8839"/>
    <lineage>
        <taxon>Eukaryota</taxon>
        <taxon>Metazoa</taxon>
        <taxon>Chordata</taxon>
        <taxon>Craniata</taxon>
        <taxon>Vertebrata</taxon>
        <taxon>Euteleostomi</taxon>
        <taxon>Archelosauria</taxon>
        <taxon>Archosauria</taxon>
        <taxon>Dinosauria</taxon>
        <taxon>Saurischia</taxon>
        <taxon>Theropoda</taxon>
        <taxon>Coelurosauria</taxon>
        <taxon>Aves</taxon>
        <taxon>Neognathae</taxon>
        <taxon>Galloanserae</taxon>
        <taxon>Anseriformes</taxon>
        <taxon>Anatidae</taxon>
        <taxon>Anatinae</taxon>
        <taxon>Anas</taxon>
    </lineage>
</organism>
<feature type="compositionally biased region" description="Basic and acidic residues" evidence="1">
    <location>
        <begin position="272"/>
        <end position="282"/>
    </location>
</feature>
<feature type="region of interest" description="Disordered" evidence="1">
    <location>
        <begin position="228"/>
        <end position="306"/>
    </location>
</feature>
<evidence type="ECO:0000313" key="2">
    <source>
        <dbReference type="EMBL" id="EOA97614.1"/>
    </source>
</evidence>
<sequence>MGSDLGQPGSGLPSRLCSPYRARPRAEHGQTTQPSRQSNAPSRQAKAVHGLAAAFHPQLGQIRHAIPAWHGEAMPRGRGEQPETRSPPPTFASDGNAARKSELIHTADSQQQGCVSETRDPGQDPGAEQKGKACTPASAQSAWCWGRCVQLWDSFTELDSGRRAGVLPGYLVAPATCPEIPLLVQRRFGAQEFKEGLEIPNPALNLLRTDASSLIVIVHVRAVEARDKEGHCAPTEGTARMINDRSLNSQKKRWRQDKASAPAGAEPQKTSAEQKNEKDARHSGAGTRGTSPEGVQPVPGAPSPASRCRERRCCFLWGRSHGQAACFRASSPQIAPRVIIKSLSPQGVTDTGRLSRECCSLNRPLHLEEAAAALAWESPAAARRACSGSHSAPASAGFKAPIWGEPRKPFHGDPPIDREPGQAQGVTAVPSPSPCRSPSDLRTLPPPDAAGQCNKCRQKGKTGEIWGRVPVESCPEQPAHAGSGDREFSAAPSDGLPHDAENKNLLTKSLGFPVPPKQCTESEIRECCLGWGKPQDGPCKPGPTSSIRTPTSRDTLGTAPRSHGCCYPKHLRRGKLPSITPAASQPVPCEGPRPQGGDALKRAARPRPHTGPRVGCPEVPQSGL</sequence>
<feature type="region of interest" description="Disordered" evidence="1">
    <location>
        <begin position="1"/>
        <end position="51"/>
    </location>
</feature>
<protein>
    <submittedName>
        <fullName evidence="2">Uncharacterized protein</fullName>
    </submittedName>
</protein>
<feature type="region of interest" description="Disordered" evidence="1">
    <location>
        <begin position="534"/>
        <end position="564"/>
    </location>
</feature>